<feature type="domain" description="Glycosyltransferase subfamily 4-like N-terminal" evidence="3">
    <location>
        <begin position="3"/>
        <end position="86"/>
    </location>
</feature>
<evidence type="ECO:0000313" key="4">
    <source>
        <dbReference type="EMBL" id="HHE05055.1"/>
    </source>
</evidence>
<dbReference type="PANTHER" id="PTHR46401">
    <property type="entry name" value="GLYCOSYLTRANSFERASE WBBK-RELATED"/>
    <property type="match status" value="1"/>
</dbReference>
<feature type="domain" description="Glycosyl transferase family 1" evidence="2">
    <location>
        <begin position="107"/>
        <end position="270"/>
    </location>
</feature>
<comment type="caution">
    <text evidence="4">The sequence shown here is derived from an EMBL/GenBank/DDBJ whole genome shotgun (WGS) entry which is preliminary data.</text>
</comment>
<dbReference type="EMBL" id="DRTB01000245">
    <property type="protein sequence ID" value="HHE05055.1"/>
    <property type="molecule type" value="Genomic_DNA"/>
</dbReference>
<accession>A0A7C5HNM3</accession>
<dbReference type="InterPro" id="IPR001296">
    <property type="entry name" value="Glyco_trans_1"/>
</dbReference>
<dbReference type="AlphaFoldDB" id="A0A7C5HNM3"/>
<sequence>LIHFPYNWSFPLRKKLPTILTIHDVIPFTFREAMGLFRNLFIYKPAIRMATKLNDIIATVSEFSKVDISRKVGVPADKIRVIPNGIRHPYKPTAELRNQLTRKFGLENGFVLNVGGIHERKNIVRLIHAFAKLLKEESYPGKLVITGKVSGAPYQEKMKKLCDSAIEEEKISNRVVFTGFISNEELDNLFSMADLFVYPSLYEGFGIPVLEAMNIGTPVITSNTTALSEVADNAALLINPEDVNDIYQGMKKLLNDENLKRTLIQKGKERASEFSWEKTANMYIELYNEIINKS</sequence>
<evidence type="ECO:0000259" key="3">
    <source>
        <dbReference type="Pfam" id="PF13439"/>
    </source>
</evidence>
<name>A0A7C5HNM3_UNCW3</name>
<dbReference type="Proteomes" id="UP000886110">
    <property type="component" value="Unassembled WGS sequence"/>
</dbReference>
<evidence type="ECO:0000256" key="1">
    <source>
        <dbReference type="ARBA" id="ARBA00022679"/>
    </source>
</evidence>
<dbReference type="SUPFAM" id="SSF53756">
    <property type="entry name" value="UDP-Glycosyltransferase/glycogen phosphorylase"/>
    <property type="match status" value="1"/>
</dbReference>
<dbReference type="GO" id="GO:0016757">
    <property type="term" value="F:glycosyltransferase activity"/>
    <property type="evidence" value="ECO:0007669"/>
    <property type="project" value="InterPro"/>
</dbReference>
<evidence type="ECO:0000259" key="2">
    <source>
        <dbReference type="Pfam" id="PF00534"/>
    </source>
</evidence>
<reference evidence="4" key="1">
    <citation type="journal article" date="2020" name="mSystems">
        <title>Genome- and Community-Level Interaction Insights into Carbon Utilization and Element Cycling Functions of Hydrothermarchaeota in Hydrothermal Sediment.</title>
        <authorList>
            <person name="Zhou Z."/>
            <person name="Liu Y."/>
            <person name="Xu W."/>
            <person name="Pan J."/>
            <person name="Luo Z.H."/>
            <person name="Li M."/>
        </authorList>
    </citation>
    <scope>NUCLEOTIDE SEQUENCE [LARGE SCALE GENOMIC DNA]</scope>
    <source>
        <strain evidence="4">HyVt-74</strain>
    </source>
</reference>
<feature type="non-terminal residue" evidence="4">
    <location>
        <position position="1"/>
    </location>
</feature>
<dbReference type="Pfam" id="PF00534">
    <property type="entry name" value="Glycos_transf_1"/>
    <property type="match status" value="1"/>
</dbReference>
<dbReference type="FunFam" id="3.40.50.2000:FF:000119">
    <property type="entry name" value="Glycosyl transferase group 1"/>
    <property type="match status" value="1"/>
</dbReference>
<dbReference type="Gene3D" id="3.40.50.2000">
    <property type="entry name" value="Glycogen Phosphorylase B"/>
    <property type="match status" value="2"/>
</dbReference>
<dbReference type="Pfam" id="PF13439">
    <property type="entry name" value="Glyco_transf_4"/>
    <property type="match status" value="1"/>
</dbReference>
<gene>
    <name evidence="4" type="ORF">ENL19_03215</name>
</gene>
<protein>
    <submittedName>
        <fullName evidence="4">Glycosyltransferase family 1 protein</fullName>
    </submittedName>
</protein>
<proteinExistence type="predicted"/>
<organism evidence="4">
    <name type="scientific">candidate division WOR-3 bacterium</name>
    <dbReference type="NCBI Taxonomy" id="2052148"/>
    <lineage>
        <taxon>Bacteria</taxon>
        <taxon>Bacteria division WOR-3</taxon>
    </lineage>
</organism>
<keyword evidence="1" id="KW-0808">Transferase</keyword>
<dbReference type="PANTHER" id="PTHR46401:SF2">
    <property type="entry name" value="GLYCOSYLTRANSFERASE WBBK-RELATED"/>
    <property type="match status" value="1"/>
</dbReference>
<dbReference type="CDD" id="cd03809">
    <property type="entry name" value="GT4_MtfB-like"/>
    <property type="match status" value="1"/>
</dbReference>
<dbReference type="InterPro" id="IPR028098">
    <property type="entry name" value="Glyco_trans_4-like_N"/>
</dbReference>
<dbReference type="GO" id="GO:0009103">
    <property type="term" value="P:lipopolysaccharide biosynthetic process"/>
    <property type="evidence" value="ECO:0007669"/>
    <property type="project" value="TreeGrafter"/>
</dbReference>